<name>A0A9P7GQT0_9AGAR</name>
<evidence type="ECO:0000313" key="1">
    <source>
        <dbReference type="EMBL" id="KAG5651790.1"/>
    </source>
</evidence>
<dbReference type="EMBL" id="JABCKI010000198">
    <property type="protein sequence ID" value="KAG5651790.1"/>
    <property type="molecule type" value="Genomic_DNA"/>
</dbReference>
<organism evidence="1 2">
    <name type="scientific">Sphagnurus paluster</name>
    <dbReference type="NCBI Taxonomy" id="117069"/>
    <lineage>
        <taxon>Eukaryota</taxon>
        <taxon>Fungi</taxon>
        <taxon>Dikarya</taxon>
        <taxon>Basidiomycota</taxon>
        <taxon>Agaricomycotina</taxon>
        <taxon>Agaricomycetes</taxon>
        <taxon>Agaricomycetidae</taxon>
        <taxon>Agaricales</taxon>
        <taxon>Tricholomatineae</taxon>
        <taxon>Lyophyllaceae</taxon>
        <taxon>Sphagnurus</taxon>
    </lineage>
</organism>
<dbReference type="AlphaFoldDB" id="A0A9P7GQT0"/>
<dbReference type="OrthoDB" id="3270372at2759"/>
<keyword evidence="2" id="KW-1185">Reference proteome</keyword>
<dbReference type="Gene3D" id="6.10.140.2220">
    <property type="match status" value="1"/>
</dbReference>
<dbReference type="Proteomes" id="UP000717328">
    <property type="component" value="Unassembled WGS sequence"/>
</dbReference>
<sequence>MRLSLAADRIDQELEACTSIAAKTKFAKCHPEFLRAGIKFLTFKQPPSDHMAMINHLTPCHCNFAEAGMRSLHKPSRYRLDGRIEIGLVTLVFDAVATLSNCLILVLNDLTPHRFRDGNTTTGEQNWPQGPEDLLPYGPKDSLIGLELWVAGPPLGYIIFKLAGSLAVFYAPFAREVFQSPQFTFAFARPIKHLEAAVDFYNEGDSSSLARTHFFTYPVKTIFEFFDHLGHCDRPQFNIMIVARGCWISPVLARLTTILSTLPMEWSKTRASLQFMTAYANAKVDPATGVCTVKLERELMTELPFFDALEKAFNEIIEVRKMGCLNIACSSGADIVHSRLCSKCNLIRFCGEKASFLLNYLLTLNKNHPQCQKEAWKSGKLPHKPVCGKIHSLKQSFGADNWSLLRAPDITYAQFQAICREKNVELEIVKAIGTTVSALRLHQSMFQEDLKRAGASQIEHLTRARQQKAMDQNLNDLIQSVGMDSLTIIDRQDYLAMSSRGAIQ</sequence>
<reference evidence="1" key="1">
    <citation type="submission" date="2021-02" db="EMBL/GenBank/DDBJ databases">
        <authorList>
            <person name="Nieuwenhuis M."/>
            <person name="Van De Peppel L.J.J."/>
        </authorList>
    </citation>
    <scope>NUCLEOTIDE SEQUENCE</scope>
    <source>
        <strain evidence="1">D49</strain>
    </source>
</reference>
<accession>A0A9P7GQT0</accession>
<reference evidence="1" key="2">
    <citation type="submission" date="2021-10" db="EMBL/GenBank/DDBJ databases">
        <title>Phylogenomics reveals ancestral predisposition of the termite-cultivated fungus Termitomyces towards a domesticated lifestyle.</title>
        <authorList>
            <person name="Auxier B."/>
            <person name="Grum-Grzhimaylo A."/>
            <person name="Cardenas M.E."/>
            <person name="Lodge J.D."/>
            <person name="Laessoe T."/>
            <person name="Pedersen O."/>
            <person name="Smith M.E."/>
            <person name="Kuyper T.W."/>
            <person name="Franco-Molano E.A."/>
            <person name="Baroni T.J."/>
            <person name="Aanen D.K."/>
        </authorList>
    </citation>
    <scope>NUCLEOTIDE SEQUENCE</scope>
    <source>
        <strain evidence="1">D49</strain>
    </source>
</reference>
<gene>
    <name evidence="1" type="ORF">H0H81_007402</name>
</gene>
<comment type="caution">
    <text evidence="1">The sequence shown here is derived from an EMBL/GenBank/DDBJ whole genome shotgun (WGS) entry which is preliminary data.</text>
</comment>
<proteinExistence type="predicted"/>
<evidence type="ECO:0000313" key="2">
    <source>
        <dbReference type="Proteomes" id="UP000717328"/>
    </source>
</evidence>
<protein>
    <submittedName>
        <fullName evidence="1">Uncharacterized protein</fullName>
    </submittedName>
</protein>